<feature type="compositionally biased region" description="Low complexity" evidence="5">
    <location>
        <begin position="643"/>
        <end position="655"/>
    </location>
</feature>
<keyword evidence="8" id="KW-1185">Reference proteome</keyword>
<dbReference type="OMA" id="MAKCASS"/>
<dbReference type="GO" id="GO:0000828">
    <property type="term" value="F:inositol hexakisphosphate kinase activity"/>
    <property type="evidence" value="ECO:0007669"/>
    <property type="project" value="TreeGrafter"/>
</dbReference>
<proteinExistence type="inferred from homology"/>
<feature type="compositionally biased region" description="Low complexity" evidence="5">
    <location>
        <begin position="500"/>
        <end position="517"/>
    </location>
</feature>
<evidence type="ECO:0000256" key="1">
    <source>
        <dbReference type="ARBA" id="ARBA00007374"/>
    </source>
</evidence>
<keyword evidence="3 4" id="KW-0418">Kinase</keyword>
<reference evidence="6" key="1">
    <citation type="submission" date="2007-04" db="EMBL/GenBank/DDBJ databases">
        <title>Annotation of Pediculus humanus corporis strain USDA.</title>
        <authorList>
            <person name="Kirkness E."/>
            <person name="Hannick L."/>
            <person name="Hass B."/>
            <person name="Bruggner R."/>
            <person name="Lawson D."/>
            <person name="Bidwell S."/>
            <person name="Joardar V."/>
            <person name="Caler E."/>
            <person name="Walenz B."/>
            <person name="Inman J."/>
            <person name="Schobel S."/>
            <person name="Galinsky K."/>
            <person name="Amedeo P."/>
            <person name="Strausberg R."/>
        </authorList>
    </citation>
    <scope>NUCLEOTIDE SEQUENCE</scope>
    <source>
        <strain evidence="6">USDA</strain>
    </source>
</reference>
<sequence length="744" mass="84433">MGDFTNIESVPTFRIGKKCEDRNFDLFNEGNKVGRYDDGRNDENKSTVTNGIKKFIPYNANKLSFFGEISKFQFFDNINNKGKRKPDHDADVDKRKESERKNFFYESDDTEDVQYRNGVTGKYVQGKFGGKYVTGNSKYVNDESGGKREYIKGKNPFSKKFIQGTIYGKDVSESVGLRSVAVGTRGKSDDNFTKSSSDVISITKKQEEDEVSLFPLQNQVGGHTRLLLLNQSTICKPLNPRELDFYRNLPRDIQIFVPEYKGVMQATNSGSIKLDKRYSPNFQDERNKSAAKRKRDNVLKMKVHKKTDVDIIGNGGSTSLDSTNRQYFLLLENITSRYRQPCILDLKMGTRQHGDDASAEKRTKQMAKCASSTSARLGVRLCGMQVYQADTDHYMKRDKYWGRELDEQGFKTALHRFFHNGYQLRSHVIKKVLTKLEQLRHVIEKQTSYRFYSCSLLVVYEGFEEEWNDYPGVNSLSYQNQLVVPRGIEECTRHSEGSRDANGSSYDADNSNSSADNIGLDDDISKDSHQRGFGEAAARGSGFLPISEETMFLDANSCRENRNWKEYSSGMEDLSASSCSSDVDVNLGSAAKRSRQHSKDSSYIDTDTELDLRQLQLFYNSSDSESGPEVLMRKSKHSDEKLLLSSSSSSQSQKKTIPKENVDGVDDDVDDDDDDDDDDNVDVRMIDFAHTTFHKLGSAGNERVHHGPDGGFLTGLDSLKRLLCEILQETEKKNFFLMENYLDV</sequence>
<dbReference type="GO" id="GO:0005737">
    <property type="term" value="C:cytoplasm"/>
    <property type="evidence" value="ECO:0007669"/>
    <property type="project" value="TreeGrafter"/>
</dbReference>
<dbReference type="InParanoid" id="E0VZ33"/>
<dbReference type="STRING" id="121224.E0VZ33"/>
<reference evidence="6" key="2">
    <citation type="submission" date="2007-04" db="EMBL/GenBank/DDBJ databases">
        <title>The genome of the human body louse.</title>
        <authorList>
            <consortium name="The Human Body Louse Genome Consortium"/>
            <person name="Kirkness E."/>
            <person name="Walenz B."/>
            <person name="Hass B."/>
            <person name="Bruggner R."/>
            <person name="Strausberg R."/>
        </authorList>
    </citation>
    <scope>NUCLEOTIDE SEQUENCE</scope>
    <source>
        <strain evidence="6">USDA</strain>
    </source>
</reference>
<dbReference type="Pfam" id="PF03770">
    <property type="entry name" value="IPK"/>
    <property type="match status" value="1"/>
</dbReference>
<dbReference type="FunCoup" id="E0VZ33">
    <property type="interactions" value="291"/>
</dbReference>
<gene>
    <name evidence="7" type="primary">8234966</name>
    <name evidence="6" type="ORF">Phum_PHUM523740</name>
</gene>
<accession>E0VZ33</accession>
<dbReference type="GO" id="GO:0032958">
    <property type="term" value="P:inositol phosphate biosynthetic process"/>
    <property type="evidence" value="ECO:0007669"/>
    <property type="project" value="InterPro"/>
</dbReference>
<dbReference type="Gene3D" id="3.30.470.160">
    <property type="entry name" value="Inositol polyphosphate kinase"/>
    <property type="match status" value="1"/>
</dbReference>
<reference evidence="7" key="3">
    <citation type="submission" date="2021-02" db="UniProtKB">
        <authorList>
            <consortium name="EnsemblMetazoa"/>
        </authorList>
    </citation>
    <scope>IDENTIFICATION</scope>
    <source>
        <strain evidence="7">USDA</strain>
    </source>
</reference>
<dbReference type="HOGENOM" id="CLU_014862_4_0_1"/>
<evidence type="ECO:0000313" key="8">
    <source>
        <dbReference type="Proteomes" id="UP000009046"/>
    </source>
</evidence>
<keyword evidence="2 4" id="KW-0808">Transferase</keyword>
<evidence type="ECO:0000313" key="7">
    <source>
        <dbReference type="EnsemblMetazoa" id="PHUM523740-PA"/>
    </source>
</evidence>
<dbReference type="EMBL" id="AAZO01006355">
    <property type="status" value="NOT_ANNOTATED_CDS"/>
    <property type="molecule type" value="Genomic_DNA"/>
</dbReference>
<evidence type="ECO:0000256" key="4">
    <source>
        <dbReference type="RuleBase" id="RU363090"/>
    </source>
</evidence>
<dbReference type="InterPro" id="IPR005522">
    <property type="entry name" value="IPK"/>
</dbReference>
<dbReference type="EC" id="2.7.-.-" evidence="4"/>
<dbReference type="PANTHER" id="PTHR12400">
    <property type="entry name" value="INOSITOL POLYPHOSPHATE KINASE"/>
    <property type="match status" value="1"/>
</dbReference>
<feature type="region of interest" description="Disordered" evidence="5">
    <location>
        <begin position="493"/>
        <end position="531"/>
    </location>
</feature>
<dbReference type="RefSeq" id="XP_002431377.1">
    <property type="nucleotide sequence ID" value="XM_002431332.1"/>
</dbReference>
<protein>
    <recommendedName>
        <fullName evidence="4">Kinase</fullName>
        <ecNumber evidence="4">2.7.-.-</ecNumber>
    </recommendedName>
</protein>
<feature type="region of interest" description="Disordered" evidence="5">
    <location>
        <begin position="622"/>
        <end position="679"/>
    </location>
</feature>
<evidence type="ECO:0000313" key="6">
    <source>
        <dbReference type="EMBL" id="EEB18639.1"/>
    </source>
</evidence>
<feature type="compositionally biased region" description="Acidic residues" evidence="5">
    <location>
        <begin position="663"/>
        <end position="679"/>
    </location>
</feature>
<organism>
    <name type="scientific">Pediculus humanus subsp. corporis</name>
    <name type="common">Body louse</name>
    <dbReference type="NCBI Taxonomy" id="121224"/>
    <lineage>
        <taxon>Eukaryota</taxon>
        <taxon>Metazoa</taxon>
        <taxon>Ecdysozoa</taxon>
        <taxon>Arthropoda</taxon>
        <taxon>Hexapoda</taxon>
        <taxon>Insecta</taxon>
        <taxon>Pterygota</taxon>
        <taxon>Neoptera</taxon>
        <taxon>Paraneoptera</taxon>
        <taxon>Psocodea</taxon>
        <taxon>Troctomorpha</taxon>
        <taxon>Phthiraptera</taxon>
        <taxon>Anoplura</taxon>
        <taxon>Pediculidae</taxon>
        <taxon>Pediculus</taxon>
    </lineage>
</organism>
<dbReference type="EMBL" id="DS235849">
    <property type="protein sequence ID" value="EEB18639.1"/>
    <property type="molecule type" value="Genomic_DNA"/>
</dbReference>
<name>E0VZ33_PEDHC</name>
<dbReference type="OrthoDB" id="2573163at2759"/>
<dbReference type="PANTHER" id="PTHR12400:SF21">
    <property type="entry name" value="KINASE"/>
    <property type="match status" value="1"/>
</dbReference>
<dbReference type="GeneID" id="8234966"/>
<dbReference type="EnsemblMetazoa" id="PHUM523740-RA">
    <property type="protein sequence ID" value="PHUM523740-PA"/>
    <property type="gene ID" value="PHUM523740"/>
</dbReference>
<dbReference type="CTD" id="8234966"/>
<dbReference type="AlphaFoldDB" id="E0VZ33"/>
<dbReference type="GO" id="GO:0046854">
    <property type="term" value="P:phosphatidylinositol phosphate biosynthetic process"/>
    <property type="evidence" value="ECO:0007669"/>
    <property type="project" value="TreeGrafter"/>
</dbReference>
<dbReference type="SUPFAM" id="SSF56104">
    <property type="entry name" value="SAICAR synthase-like"/>
    <property type="match status" value="1"/>
</dbReference>
<evidence type="ECO:0000256" key="5">
    <source>
        <dbReference type="SAM" id="MobiDB-lite"/>
    </source>
</evidence>
<dbReference type="VEuPathDB" id="VectorBase:PHUM523740"/>
<dbReference type="Proteomes" id="UP000009046">
    <property type="component" value="Unassembled WGS sequence"/>
</dbReference>
<evidence type="ECO:0000256" key="3">
    <source>
        <dbReference type="ARBA" id="ARBA00022777"/>
    </source>
</evidence>
<comment type="similarity">
    <text evidence="1 4">Belongs to the inositol phosphokinase (IPK) family.</text>
</comment>
<evidence type="ECO:0000256" key="2">
    <source>
        <dbReference type="ARBA" id="ARBA00022679"/>
    </source>
</evidence>
<dbReference type="GO" id="GO:0005634">
    <property type="term" value="C:nucleus"/>
    <property type="evidence" value="ECO:0007669"/>
    <property type="project" value="TreeGrafter"/>
</dbReference>
<dbReference type="eggNOG" id="KOG1620">
    <property type="taxonomic scope" value="Eukaryota"/>
</dbReference>
<dbReference type="InterPro" id="IPR038286">
    <property type="entry name" value="IPK_sf"/>
</dbReference>
<dbReference type="KEGG" id="phu:Phum_PHUM523740"/>